<name>A0A6L5I1S3_9PSED</name>
<protein>
    <recommendedName>
        <fullName evidence="3">Prophage PSSB64-02</fullName>
    </recommendedName>
</protein>
<comment type="caution">
    <text evidence="1">The sequence shown here is derived from an EMBL/GenBank/DDBJ whole genome shotgun (WGS) entry which is preliminary data.</text>
</comment>
<accession>A0A6L5I1S3</accession>
<dbReference type="EMBL" id="WIVU01000068">
    <property type="protein sequence ID" value="MQU08611.1"/>
    <property type="molecule type" value="Genomic_DNA"/>
</dbReference>
<organism evidence="1 2">
    <name type="scientific">Pseudomonas helleri</name>
    <dbReference type="NCBI Taxonomy" id="1608996"/>
    <lineage>
        <taxon>Bacteria</taxon>
        <taxon>Pseudomonadati</taxon>
        <taxon>Pseudomonadota</taxon>
        <taxon>Gammaproteobacteria</taxon>
        <taxon>Pseudomonadales</taxon>
        <taxon>Pseudomonadaceae</taxon>
        <taxon>Pseudomonas</taxon>
    </lineage>
</organism>
<evidence type="ECO:0000313" key="2">
    <source>
        <dbReference type="Proteomes" id="UP000478064"/>
    </source>
</evidence>
<dbReference type="RefSeq" id="WP_153375428.1">
    <property type="nucleotide sequence ID" value="NZ_WIVU01000068.1"/>
</dbReference>
<dbReference type="AlphaFoldDB" id="A0A6L5I1S3"/>
<gene>
    <name evidence="1" type="ORF">GHO27_23405</name>
</gene>
<evidence type="ECO:0008006" key="3">
    <source>
        <dbReference type="Google" id="ProtNLM"/>
    </source>
</evidence>
<sequence length="137" mass="15622">MALQLTKKALTPGLRWVEFDKDTKIQIGGIDNPDYRIALERVQRRIQRNDAAFAQGEVGVLPGEKTEHESHCALLAQFVVRDWEGVQDEQGNPLKFDVEACSKLLEVNFDFFLFVLREGSKSTEEISKELVETVEKQ</sequence>
<dbReference type="Proteomes" id="UP000478064">
    <property type="component" value="Unassembled WGS sequence"/>
</dbReference>
<proteinExistence type="predicted"/>
<reference evidence="1 2" key="1">
    <citation type="submission" date="2019-10" db="EMBL/GenBank/DDBJ databases">
        <title>Evaluation of single-gene subtyping targets for Pseudomonas.</title>
        <authorList>
            <person name="Reichler S.J."/>
            <person name="Orsi R.H."/>
            <person name="Wiedmann M."/>
            <person name="Martin N.H."/>
            <person name="Murphy S.I."/>
        </authorList>
    </citation>
    <scope>NUCLEOTIDE SEQUENCE [LARGE SCALE GENOMIC DNA]</scope>
    <source>
        <strain evidence="1 2">FSL R10-1637</strain>
    </source>
</reference>
<evidence type="ECO:0000313" key="1">
    <source>
        <dbReference type="EMBL" id="MQU08611.1"/>
    </source>
</evidence>